<feature type="repeat" description="LDL-receptor class B" evidence="15">
    <location>
        <begin position="489"/>
        <end position="533"/>
    </location>
</feature>
<organism evidence="17 18">
    <name type="scientific">Holothuria leucospilota</name>
    <name type="common">Black long sea cucumber</name>
    <name type="synonym">Mertensiothuria leucospilota</name>
    <dbReference type="NCBI Taxonomy" id="206669"/>
    <lineage>
        <taxon>Eukaryota</taxon>
        <taxon>Metazoa</taxon>
        <taxon>Echinodermata</taxon>
        <taxon>Eleutherozoa</taxon>
        <taxon>Echinozoa</taxon>
        <taxon>Holothuroidea</taxon>
        <taxon>Aspidochirotacea</taxon>
        <taxon>Aspidochirotida</taxon>
        <taxon>Holothuriidae</taxon>
        <taxon>Holothuria</taxon>
    </lineage>
</organism>
<evidence type="ECO:0000256" key="6">
    <source>
        <dbReference type="ARBA" id="ARBA00022729"/>
    </source>
</evidence>
<dbReference type="InterPro" id="IPR000033">
    <property type="entry name" value="LDLR_classB_rpt"/>
</dbReference>
<protein>
    <submittedName>
        <fullName evidence="17">Low-density lipoprotein receptor-related protein 8</fullName>
    </submittedName>
</protein>
<dbReference type="GO" id="GO:0006897">
    <property type="term" value="P:endocytosis"/>
    <property type="evidence" value="ECO:0007669"/>
    <property type="project" value="UniProtKB-KW"/>
</dbReference>
<dbReference type="PROSITE" id="PS50026">
    <property type="entry name" value="EGF_3"/>
    <property type="match status" value="1"/>
</dbReference>
<evidence type="ECO:0000313" key="18">
    <source>
        <dbReference type="Proteomes" id="UP001152320"/>
    </source>
</evidence>
<keyword evidence="10 14" id="KW-1015">Disulfide bond</keyword>
<dbReference type="PROSITE" id="PS00010">
    <property type="entry name" value="ASX_HYDROXYL"/>
    <property type="match status" value="1"/>
</dbReference>
<evidence type="ECO:0000313" key="17">
    <source>
        <dbReference type="EMBL" id="KAJ8049878.1"/>
    </source>
</evidence>
<feature type="disulfide bond" evidence="14">
    <location>
        <begin position="181"/>
        <end position="199"/>
    </location>
</feature>
<dbReference type="CDD" id="cd00112">
    <property type="entry name" value="LDLa"/>
    <property type="match status" value="4"/>
</dbReference>
<evidence type="ECO:0000256" key="5">
    <source>
        <dbReference type="ARBA" id="ARBA00022692"/>
    </source>
</evidence>
<dbReference type="InterPro" id="IPR051221">
    <property type="entry name" value="LDLR-related"/>
</dbReference>
<dbReference type="SUPFAM" id="SSF57196">
    <property type="entry name" value="EGF/Laminin"/>
    <property type="match status" value="1"/>
</dbReference>
<evidence type="ECO:0000256" key="2">
    <source>
        <dbReference type="ARBA" id="ARBA00009939"/>
    </source>
</evidence>
<dbReference type="SMART" id="SM00192">
    <property type="entry name" value="LDLa"/>
    <property type="match status" value="4"/>
</dbReference>
<dbReference type="SMART" id="SM00179">
    <property type="entry name" value="EGF_CA"/>
    <property type="match status" value="1"/>
</dbReference>
<dbReference type="Proteomes" id="UP001152320">
    <property type="component" value="Chromosome 1"/>
</dbReference>
<dbReference type="PROSITE" id="PS01209">
    <property type="entry name" value="LDLRA_1"/>
    <property type="match status" value="3"/>
</dbReference>
<dbReference type="AlphaFoldDB" id="A0A9Q1CR73"/>
<evidence type="ECO:0000256" key="4">
    <source>
        <dbReference type="ARBA" id="ARBA00022583"/>
    </source>
</evidence>
<dbReference type="GO" id="GO:0005886">
    <property type="term" value="C:plasma membrane"/>
    <property type="evidence" value="ECO:0007669"/>
    <property type="project" value="TreeGrafter"/>
</dbReference>
<dbReference type="InterPro" id="IPR000742">
    <property type="entry name" value="EGF"/>
</dbReference>
<dbReference type="InterPro" id="IPR023415">
    <property type="entry name" value="LDLR_class-A_CS"/>
</dbReference>
<evidence type="ECO:0000259" key="16">
    <source>
        <dbReference type="PROSITE" id="PS50026"/>
    </source>
</evidence>
<dbReference type="PANTHER" id="PTHR22722">
    <property type="entry name" value="LOW-DENSITY LIPOPROTEIN RECEPTOR-RELATED PROTEIN 2-RELATED"/>
    <property type="match status" value="1"/>
</dbReference>
<reference evidence="17" key="1">
    <citation type="submission" date="2021-10" db="EMBL/GenBank/DDBJ databases">
        <title>Tropical sea cucumber genome reveals ecological adaptation and Cuvierian tubules defense mechanism.</title>
        <authorList>
            <person name="Chen T."/>
        </authorList>
    </citation>
    <scope>NUCLEOTIDE SEQUENCE</scope>
    <source>
        <strain evidence="17">Nanhai2018</strain>
        <tissue evidence="17">Muscle</tissue>
    </source>
</reference>
<dbReference type="SUPFAM" id="SSF57424">
    <property type="entry name" value="LDL receptor-like module"/>
    <property type="match status" value="4"/>
</dbReference>
<dbReference type="InterPro" id="IPR049883">
    <property type="entry name" value="NOTCH1_EGF-like"/>
</dbReference>
<dbReference type="InterPro" id="IPR011042">
    <property type="entry name" value="6-blade_b-propeller_TolB-like"/>
</dbReference>
<dbReference type="Gene3D" id="2.120.10.30">
    <property type="entry name" value="TolB, C-terminal domain"/>
    <property type="match status" value="1"/>
</dbReference>
<feature type="disulfide bond" evidence="14">
    <location>
        <begin position="115"/>
        <end position="133"/>
    </location>
</feature>
<dbReference type="Pfam" id="PF00057">
    <property type="entry name" value="Ldl_recept_a"/>
    <property type="match status" value="4"/>
</dbReference>
<feature type="disulfide bond" evidence="14">
    <location>
        <begin position="174"/>
        <end position="186"/>
    </location>
</feature>
<evidence type="ECO:0000256" key="1">
    <source>
        <dbReference type="ARBA" id="ARBA00004479"/>
    </source>
</evidence>
<dbReference type="GO" id="GO:0005509">
    <property type="term" value="F:calcium ion binding"/>
    <property type="evidence" value="ECO:0007669"/>
    <property type="project" value="InterPro"/>
</dbReference>
<evidence type="ECO:0000256" key="9">
    <source>
        <dbReference type="ARBA" id="ARBA00023136"/>
    </source>
</evidence>
<feature type="disulfide bond" evidence="14">
    <location>
        <begin position="43"/>
        <end position="58"/>
    </location>
</feature>
<dbReference type="SMART" id="SM00135">
    <property type="entry name" value="LY"/>
    <property type="match status" value="6"/>
</dbReference>
<dbReference type="PROSITE" id="PS01187">
    <property type="entry name" value="EGF_CA"/>
    <property type="match status" value="1"/>
</dbReference>
<dbReference type="Pfam" id="PF07645">
    <property type="entry name" value="EGF_CA"/>
    <property type="match status" value="1"/>
</dbReference>
<keyword evidence="7" id="KW-0677">Repeat</keyword>
<dbReference type="FunFam" id="2.120.10.30:FF:000241">
    <property type="entry name" value="Low-density lipoprotein receptor-related protein 6"/>
    <property type="match status" value="1"/>
</dbReference>
<keyword evidence="3 13" id="KW-0245">EGF-like domain</keyword>
<evidence type="ECO:0000256" key="11">
    <source>
        <dbReference type="ARBA" id="ARBA00023170"/>
    </source>
</evidence>
<sequence>MAAMGSFNRGKHDTRVRPESETCTGSEFACADNSACISSRWVCDGEVHCNDNSDEENCETPTCAPNYFQCAHTHYCIPQLWTCDGDYDCVNGSDEADCETQNVFFSLCGEGLFQCKNGDCIHPFWKCDQQNDCGDNSDEDISICPAFTCPPHLITCQDGSCAYGLLCDAADQTCSLNQFTCSDGTCIDQNRYCDGFADCVHGEDEPVNQNCGLCPTGFTFNWETTKCDDIDECNEIWGACSQICLNHNGTYTCKCKDGFQLINNTFCDAKGPSAAVFFVYHHTIRKFNLSNHKHVNLFTGLSHPNALALDVNDGIVFWSDVQERKIMMGFLNGQLDVRVAVQGTGIVDGIGYDWVHKNLFWTDALNNTINVASREGDHHKSLITEHLDEPRAIAVAPRTGWGRTGCTYTTGPEVPGSRVGVLLQVDKGAIPALEKVIEQTGCYMFWSEWGTNPKIERAGMNGAYRQTIIDSNKMNIQWPNGLTIDYPSDMLYWVEARHHLLATCDFNGDNYRVILRDESTLMHPFHITVFEDNVYWTDWNAFSIQRVNKFTGKDLTDVVGRLVRGTPAGLYIWHSSQQPKACYDRSFMDFASTMQMVEQSGTGIQLSCPSVDTPLCPWYFALKKGKGLTL</sequence>
<keyword evidence="17" id="KW-0449">Lipoprotein</keyword>
<gene>
    <name evidence="17" type="ORF">HOLleu_02807</name>
</gene>
<keyword evidence="18" id="KW-1185">Reference proteome</keyword>
<dbReference type="OrthoDB" id="5958943at2759"/>
<dbReference type="FunFam" id="2.10.25.10:FF:000009">
    <property type="entry name" value="Low-density lipoprotein receptor isoform 1"/>
    <property type="match status" value="1"/>
</dbReference>
<comment type="caution">
    <text evidence="17">The sequence shown here is derived from an EMBL/GenBank/DDBJ whole genome shotgun (WGS) entry which is preliminary data.</text>
</comment>
<keyword evidence="4" id="KW-0254">Endocytosis</keyword>
<dbReference type="PROSITE" id="PS50068">
    <property type="entry name" value="LDLRA_2"/>
    <property type="match status" value="4"/>
</dbReference>
<evidence type="ECO:0000256" key="7">
    <source>
        <dbReference type="ARBA" id="ARBA00022737"/>
    </source>
</evidence>
<dbReference type="SUPFAM" id="SSF101898">
    <property type="entry name" value="NHL repeat"/>
    <property type="match status" value="1"/>
</dbReference>
<dbReference type="PROSITE" id="PS01186">
    <property type="entry name" value="EGF_2"/>
    <property type="match status" value="1"/>
</dbReference>
<dbReference type="Gene3D" id="2.10.25.10">
    <property type="entry name" value="Laminin"/>
    <property type="match status" value="1"/>
</dbReference>
<keyword evidence="5" id="KW-0812">Transmembrane</keyword>
<keyword evidence="9" id="KW-0472">Membrane</keyword>
<evidence type="ECO:0000256" key="13">
    <source>
        <dbReference type="PROSITE-ProRule" id="PRU00076"/>
    </source>
</evidence>
<keyword evidence="11 17" id="KW-0675">Receptor</keyword>
<evidence type="ECO:0000256" key="10">
    <source>
        <dbReference type="ARBA" id="ARBA00023157"/>
    </source>
</evidence>
<evidence type="ECO:0000256" key="3">
    <source>
        <dbReference type="ARBA" id="ARBA00022536"/>
    </source>
</evidence>
<comment type="caution">
    <text evidence="13">Lacks conserved residue(s) required for the propagation of feature annotation.</text>
</comment>
<evidence type="ECO:0000256" key="15">
    <source>
        <dbReference type="PROSITE-ProRule" id="PRU00461"/>
    </source>
</evidence>
<dbReference type="InterPro" id="IPR000152">
    <property type="entry name" value="EGF-type_Asp/Asn_hydroxyl_site"/>
</dbReference>
<dbReference type="PRINTS" id="PR00261">
    <property type="entry name" value="LDLRECEPTOR"/>
</dbReference>
<feature type="disulfide bond" evidence="14">
    <location>
        <begin position="83"/>
        <end position="98"/>
    </location>
</feature>
<evidence type="ECO:0000256" key="14">
    <source>
        <dbReference type="PROSITE-ProRule" id="PRU00124"/>
    </source>
</evidence>
<keyword evidence="6" id="KW-0732">Signal</keyword>
<keyword evidence="12" id="KW-0325">Glycoprotein</keyword>
<feature type="repeat" description="LDL-receptor class B" evidence="15">
    <location>
        <begin position="357"/>
        <end position="399"/>
    </location>
</feature>
<dbReference type="SMART" id="SM00181">
    <property type="entry name" value="EGF"/>
    <property type="match status" value="1"/>
</dbReference>
<comment type="subcellular location">
    <subcellularLocation>
        <location evidence="1">Membrane</location>
        <topology evidence="1">Single-pass type I membrane protein</topology>
    </subcellularLocation>
</comment>
<dbReference type="EMBL" id="JAIZAY010000001">
    <property type="protein sequence ID" value="KAJ8049878.1"/>
    <property type="molecule type" value="Genomic_DNA"/>
</dbReference>
<accession>A0A9Q1CR73</accession>
<dbReference type="InterPro" id="IPR018097">
    <property type="entry name" value="EGF_Ca-bd_CS"/>
</dbReference>
<name>A0A9Q1CR73_HOLLE</name>
<evidence type="ECO:0000256" key="8">
    <source>
        <dbReference type="ARBA" id="ARBA00022989"/>
    </source>
</evidence>
<dbReference type="InterPro" id="IPR002172">
    <property type="entry name" value="LDrepeatLR_classA_rpt"/>
</dbReference>
<feature type="domain" description="EGF-like" evidence="16">
    <location>
        <begin position="229"/>
        <end position="268"/>
    </location>
</feature>
<proteinExistence type="inferred from homology"/>
<dbReference type="InterPro" id="IPR001881">
    <property type="entry name" value="EGF-like_Ca-bd_dom"/>
</dbReference>
<dbReference type="Gene3D" id="4.10.400.10">
    <property type="entry name" value="Low-density Lipoprotein Receptor"/>
    <property type="match status" value="4"/>
</dbReference>
<feature type="disulfide bond" evidence="14">
    <location>
        <begin position="108"/>
        <end position="120"/>
    </location>
</feature>
<feature type="repeat" description="LDL-receptor class B" evidence="15">
    <location>
        <begin position="442"/>
        <end position="488"/>
    </location>
</feature>
<dbReference type="GO" id="GO:0043235">
    <property type="term" value="C:receptor complex"/>
    <property type="evidence" value="ECO:0007669"/>
    <property type="project" value="TreeGrafter"/>
</dbReference>
<evidence type="ECO:0000256" key="12">
    <source>
        <dbReference type="ARBA" id="ARBA00023180"/>
    </source>
</evidence>
<keyword evidence="8" id="KW-1133">Transmembrane helix</keyword>
<dbReference type="InterPro" id="IPR036055">
    <property type="entry name" value="LDL_receptor-like_sf"/>
</dbReference>
<dbReference type="Pfam" id="PF00058">
    <property type="entry name" value="Ldl_recept_b"/>
    <property type="match status" value="2"/>
</dbReference>
<dbReference type="PROSITE" id="PS51120">
    <property type="entry name" value="LDLRB"/>
    <property type="match status" value="3"/>
</dbReference>
<dbReference type="FunFam" id="4.10.400.10:FF:000002">
    <property type="entry name" value="Low-density lipoprotein receptor-related protein 1"/>
    <property type="match status" value="1"/>
</dbReference>
<comment type="similarity">
    <text evidence="2">Belongs to the LDLR family.</text>
</comment>